<keyword evidence="3" id="KW-1185">Reference proteome</keyword>
<feature type="region of interest" description="Disordered" evidence="1">
    <location>
        <begin position="53"/>
        <end position="83"/>
    </location>
</feature>
<feature type="compositionally biased region" description="Low complexity" evidence="1">
    <location>
        <begin position="73"/>
        <end position="83"/>
    </location>
</feature>
<proteinExistence type="predicted"/>
<reference evidence="2" key="1">
    <citation type="submission" date="2023-06" db="EMBL/GenBank/DDBJ databases">
        <title>Genome-scale phylogeny and comparative genomics of the fungal order Sordariales.</title>
        <authorList>
            <consortium name="Lawrence Berkeley National Laboratory"/>
            <person name="Hensen N."/>
            <person name="Bonometti L."/>
            <person name="Westerberg I."/>
            <person name="Brannstrom I.O."/>
            <person name="Guillou S."/>
            <person name="Cros-Aarteil S."/>
            <person name="Calhoun S."/>
            <person name="Haridas S."/>
            <person name="Kuo A."/>
            <person name="Mondo S."/>
            <person name="Pangilinan J."/>
            <person name="Riley R."/>
            <person name="Labutti K."/>
            <person name="Andreopoulos B."/>
            <person name="Lipzen A."/>
            <person name="Chen C."/>
            <person name="Yanf M."/>
            <person name="Daum C."/>
            <person name="Ng V."/>
            <person name="Clum A."/>
            <person name="Steindorff A."/>
            <person name="Ohm R."/>
            <person name="Martin F."/>
            <person name="Silar P."/>
            <person name="Natvig D."/>
            <person name="Lalanne C."/>
            <person name="Gautier V."/>
            <person name="Ament-Velasquez S.L."/>
            <person name="Kruys A."/>
            <person name="Hutchinson M.I."/>
            <person name="Powell A.J."/>
            <person name="Barry K."/>
            <person name="Miller A.N."/>
            <person name="Grigoriev I.V."/>
            <person name="Debuchy R."/>
            <person name="Gladieux P."/>
            <person name="Thoren M.H."/>
            <person name="Johannesson H."/>
        </authorList>
    </citation>
    <scope>NUCLEOTIDE SEQUENCE</scope>
    <source>
        <strain evidence="2">SMH2532-1</strain>
    </source>
</reference>
<feature type="region of interest" description="Disordered" evidence="1">
    <location>
        <begin position="120"/>
        <end position="152"/>
    </location>
</feature>
<accession>A0AA39XY44</accession>
<sequence>MGNTRSKPQRPPPYNRAVSAQQNMTIEVTQVPIIRTERINRSTGRIVSTVAQRGANEESLRNSNLGRGARTVSSSSSEARASSRIIRQVQVPVRPQVEELASSGGVWSYLVGTLAACGGRRKKQNGNQASSGGGQTSSRNGAWPESSRARAVPVCRQQRRNNNYYNYDSYSSNRAIRAIEAPPGGQYIYRPGHGDLAVQSGSSWTDTITLNSTAPASFQSSTGTIILCPRRHRSQSLDYESDDSDEYMDISGDFMVFKRRPVFTEVPTTGASRSPARRVAGCGNTGNLQLIRAPEPTYDLYTRNDRSVGTRVFSGESLLFGTGGY</sequence>
<gene>
    <name evidence="2" type="ORF">B0T16DRAFT_461718</name>
</gene>
<protein>
    <submittedName>
        <fullName evidence="2">Uncharacterized protein</fullName>
    </submittedName>
</protein>
<evidence type="ECO:0000313" key="3">
    <source>
        <dbReference type="Proteomes" id="UP001174936"/>
    </source>
</evidence>
<dbReference type="AlphaFoldDB" id="A0AA39XY44"/>
<organism evidence="2 3">
    <name type="scientific">Cercophora newfieldiana</name>
    <dbReference type="NCBI Taxonomy" id="92897"/>
    <lineage>
        <taxon>Eukaryota</taxon>
        <taxon>Fungi</taxon>
        <taxon>Dikarya</taxon>
        <taxon>Ascomycota</taxon>
        <taxon>Pezizomycotina</taxon>
        <taxon>Sordariomycetes</taxon>
        <taxon>Sordariomycetidae</taxon>
        <taxon>Sordariales</taxon>
        <taxon>Lasiosphaeriaceae</taxon>
        <taxon>Cercophora</taxon>
    </lineage>
</organism>
<name>A0AA39XY44_9PEZI</name>
<evidence type="ECO:0000313" key="2">
    <source>
        <dbReference type="EMBL" id="KAK0641681.1"/>
    </source>
</evidence>
<dbReference type="Proteomes" id="UP001174936">
    <property type="component" value="Unassembled WGS sequence"/>
</dbReference>
<comment type="caution">
    <text evidence="2">The sequence shown here is derived from an EMBL/GenBank/DDBJ whole genome shotgun (WGS) entry which is preliminary data.</text>
</comment>
<dbReference type="EMBL" id="JAULSV010000006">
    <property type="protein sequence ID" value="KAK0641681.1"/>
    <property type="molecule type" value="Genomic_DNA"/>
</dbReference>
<evidence type="ECO:0000256" key="1">
    <source>
        <dbReference type="SAM" id="MobiDB-lite"/>
    </source>
</evidence>